<comment type="caution">
    <text evidence="3">The sequence shown here is derived from an EMBL/GenBank/DDBJ whole genome shotgun (WGS) entry which is preliminary data.</text>
</comment>
<feature type="compositionally biased region" description="Acidic residues" evidence="1">
    <location>
        <begin position="66"/>
        <end position="85"/>
    </location>
</feature>
<keyword evidence="4" id="KW-1185">Reference proteome</keyword>
<evidence type="ECO:0008006" key="5">
    <source>
        <dbReference type="Google" id="ProtNLM"/>
    </source>
</evidence>
<gene>
    <name evidence="3" type="ORF">EBN88_29265</name>
</gene>
<dbReference type="EMBL" id="RFFJ01000337">
    <property type="protein sequence ID" value="RMI27533.1"/>
    <property type="molecule type" value="Genomic_DNA"/>
</dbReference>
<dbReference type="AlphaFoldDB" id="A0A3M2KTH0"/>
<evidence type="ECO:0000256" key="1">
    <source>
        <dbReference type="SAM" id="MobiDB-lite"/>
    </source>
</evidence>
<protein>
    <recommendedName>
        <fullName evidence="5">Sensor domain-containing protein</fullName>
    </recommendedName>
</protein>
<keyword evidence="2" id="KW-0732">Signal</keyword>
<dbReference type="Proteomes" id="UP000278673">
    <property type="component" value="Unassembled WGS sequence"/>
</dbReference>
<proteinExistence type="predicted"/>
<feature type="chain" id="PRO_5038861530" description="Sensor domain-containing protein" evidence="2">
    <location>
        <begin position="29"/>
        <end position="294"/>
    </location>
</feature>
<feature type="signal peptide" evidence="2">
    <location>
        <begin position="1"/>
        <end position="28"/>
    </location>
</feature>
<feature type="region of interest" description="Disordered" evidence="1">
    <location>
        <begin position="29"/>
        <end position="103"/>
    </location>
</feature>
<evidence type="ECO:0000313" key="4">
    <source>
        <dbReference type="Proteomes" id="UP000278673"/>
    </source>
</evidence>
<reference evidence="3 4" key="1">
    <citation type="submission" date="2018-10" db="EMBL/GenBank/DDBJ databases">
        <title>Isolation, diversity and antifungal activity of actinobacteria from wheat.</title>
        <authorList>
            <person name="Han C."/>
        </authorList>
    </citation>
    <scope>NUCLEOTIDE SEQUENCE [LARGE SCALE GENOMIC DNA]</scope>
    <source>
        <strain evidence="3 4">NEAU-YY642</strain>
    </source>
</reference>
<accession>A0A3M2KTH0</accession>
<evidence type="ECO:0000256" key="2">
    <source>
        <dbReference type="SAM" id="SignalP"/>
    </source>
</evidence>
<evidence type="ECO:0000313" key="3">
    <source>
        <dbReference type="EMBL" id="RMI27533.1"/>
    </source>
</evidence>
<dbReference type="RefSeq" id="WP_122400012.1">
    <property type="nucleotide sequence ID" value="NZ_RFFJ01000337.1"/>
</dbReference>
<organism evidence="3 4">
    <name type="scientific">Streptomyces triticirhizae</name>
    <dbReference type="NCBI Taxonomy" id="2483353"/>
    <lineage>
        <taxon>Bacteria</taxon>
        <taxon>Bacillati</taxon>
        <taxon>Actinomycetota</taxon>
        <taxon>Actinomycetes</taxon>
        <taxon>Kitasatosporales</taxon>
        <taxon>Streptomycetaceae</taxon>
        <taxon>Streptomyces</taxon>
    </lineage>
</organism>
<name>A0A3M2KTH0_9ACTN</name>
<sequence>MAQGWNGPRVVPALCVAALLLVGCGGGADPDGETRGGAEESAPAEKGSAGTEGHAGEDGSGVGDDGNGDGDGNGDDDEAIGELPDEYTFTPNPERVPTTAERARELTSGAQLEPDIWWPGLGPDDPYEVPGGWSVLADDCSWSRAELPETVLDSFTRRYLLPASDALGEVRATVTVSAHRSEEDADAELDEALQESFRCPEQELGAGQRLSGLMAMEYPEEEVLNADASVFEMGEWTGPDVEGSHPHLWVTSRIGTVTAAVAVRGGAGHDDNELTRMAAEGMARVLYAIELELT</sequence>